<dbReference type="GO" id="GO:0008233">
    <property type="term" value="F:peptidase activity"/>
    <property type="evidence" value="ECO:0007669"/>
    <property type="project" value="UniProtKB-KW"/>
</dbReference>
<dbReference type="Proteomes" id="UP000541185">
    <property type="component" value="Unassembled WGS sequence"/>
</dbReference>
<proteinExistence type="predicted"/>
<evidence type="ECO:0000256" key="2">
    <source>
        <dbReference type="ARBA" id="ARBA00022723"/>
    </source>
</evidence>
<dbReference type="Gene3D" id="3.40.630.10">
    <property type="entry name" value="Zn peptidases"/>
    <property type="match status" value="1"/>
</dbReference>
<dbReference type="EMBL" id="JABBFX010000001">
    <property type="protein sequence ID" value="NML45380.1"/>
    <property type="molecule type" value="Genomic_DNA"/>
</dbReference>
<dbReference type="InterPro" id="IPR051458">
    <property type="entry name" value="Cyt/Met_Dipeptidase"/>
</dbReference>
<dbReference type="PANTHER" id="PTHR43270">
    <property type="entry name" value="BETA-ALA-HIS DIPEPTIDASE"/>
    <property type="match status" value="1"/>
</dbReference>
<evidence type="ECO:0000256" key="1">
    <source>
        <dbReference type="ARBA" id="ARBA00022670"/>
    </source>
</evidence>
<evidence type="ECO:0000313" key="4">
    <source>
        <dbReference type="EMBL" id="NML45380.1"/>
    </source>
</evidence>
<dbReference type="RefSeq" id="WP_169419449.1">
    <property type="nucleotide sequence ID" value="NZ_JABBFX010000001.1"/>
</dbReference>
<dbReference type="InterPro" id="IPR002933">
    <property type="entry name" value="Peptidase_M20"/>
</dbReference>
<accession>A0A848H7P2</accession>
<keyword evidence="5" id="KW-1185">Reference proteome</keyword>
<dbReference type="SUPFAM" id="SSF53187">
    <property type="entry name" value="Zn-dependent exopeptidases"/>
    <property type="match status" value="1"/>
</dbReference>
<organism evidence="4 5">
    <name type="scientific">Ramlibacter agri</name>
    <dbReference type="NCBI Taxonomy" id="2728837"/>
    <lineage>
        <taxon>Bacteria</taxon>
        <taxon>Pseudomonadati</taxon>
        <taxon>Pseudomonadota</taxon>
        <taxon>Betaproteobacteria</taxon>
        <taxon>Burkholderiales</taxon>
        <taxon>Comamonadaceae</taxon>
        <taxon>Ramlibacter</taxon>
    </lineage>
</organism>
<keyword evidence="2" id="KW-0479">Metal-binding</keyword>
<evidence type="ECO:0000256" key="3">
    <source>
        <dbReference type="ARBA" id="ARBA00022801"/>
    </source>
</evidence>
<dbReference type="Pfam" id="PF01546">
    <property type="entry name" value="Peptidase_M20"/>
    <property type="match status" value="1"/>
</dbReference>
<reference evidence="4 5" key="1">
    <citation type="submission" date="2020-04" db="EMBL/GenBank/DDBJ databases">
        <title>Ramlibacter sp. G-1-2-2 isolated from soil.</title>
        <authorList>
            <person name="Dahal R.H."/>
        </authorList>
    </citation>
    <scope>NUCLEOTIDE SEQUENCE [LARGE SCALE GENOMIC DNA]</scope>
    <source>
        <strain evidence="4 5">G-1-2-2</strain>
    </source>
</reference>
<protein>
    <submittedName>
        <fullName evidence="4">M20 family metallopeptidase</fullName>
    </submittedName>
</protein>
<comment type="caution">
    <text evidence="4">The sequence shown here is derived from an EMBL/GenBank/DDBJ whole genome shotgun (WGS) entry which is preliminary data.</text>
</comment>
<dbReference type="AlphaFoldDB" id="A0A848H7P2"/>
<evidence type="ECO:0000313" key="5">
    <source>
        <dbReference type="Proteomes" id="UP000541185"/>
    </source>
</evidence>
<dbReference type="Gene3D" id="3.30.70.360">
    <property type="match status" value="1"/>
</dbReference>
<dbReference type="GO" id="GO:0006508">
    <property type="term" value="P:proteolysis"/>
    <property type="evidence" value="ECO:0007669"/>
    <property type="project" value="UniProtKB-KW"/>
</dbReference>
<sequence length="467" mass="49781">MTRSLAIQRAQDVLDSGALAATLARRVRYASESEEPQGAPVLRAYLEEEMAPSLAALGFTSQLHDNPVAAGLPLLVAERIEAPGLPTVLMYAHGDVVRGQAAQWREGLAPWDLHIEGERWYGRGTADNKGQHTVNLAALEQVIAARGGQLGFNLKLLVETGEEKGSPGLREFCEQQREALKADLFLASDGPRVQAARPTLFLGSRGALNFELRLNCRERAYHSGNWGGLLANPGIVLANAVASLVGPRGRILVDALRPREVPEPVRRALADIQVGGDADDPAVDADWGEPGLTPAERVIGWNSIEILAMVAGNPAQPVGAIPGSARVFCQMRFVVGTAVEDIVPALRAHLDAHGFQAVEIHTGASGAATRLDPEDPWVRWALESIQRSTGKRPALLPNLGGSLPNDIFANTLGLPTLWVPHSYPACAQHAPNEHLLAPVAREGLALMAGLFWDLGETGAAVRAARAA</sequence>
<dbReference type="PANTHER" id="PTHR43270:SF12">
    <property type="entry name" value="SUCCINYL-DIAMINOPIMELATE DESUCCINYLASE"/>
    <property type="match status" value="1"/>
</dbReference>
<dbReference type="GO" id="GO:0046872">
    <property type="term" value="F:metal ion binding"/>
    <property type="evidence" value="ECO:0007669"/>
    <property type="project" value="UniProtKB-KW"/>
</dbReference>
<dbReference type="NCBIfam" id="NF005478">
    <property type="entry name" value="PRK07079.1"/>
    <property type="match status" value="1"/>
</dbReference>
<keyword evidence="1" id="KW-0645">Protease</keyword>
<gene>
    <name evidence="4" type="ORF">HHL11_16620</name>
</gene>
<keyword evidence="3" id="KW-0378">Hydrolase</keyword>
<name>A0A848H7P2_9BURK</name>